<keyword evidence="2" id="KW-0472">Membrane</keyword>
<name>A0A7I7QAS1_9MYCO</name>
<dbReference type="GO" id="GO:0003676">
    <property type="term" value="F:nucleic acid binding"/>
    <property type="evidence" value="ECO:0007669"/>
    <property type="project" value="InterPro"/>
</dbReference>
<keyword evidence="6" id="KW-1185">Reference proteome</keyword>
<dbReference type="GO" id="GO:0008270">
    <property type="term" value="F:zinc ion binding"/>
    <property type="evidence" value="ECO:0007669"/>
    <property type="project" value="InterPro"/>
</dbReference>
<reference evidence="5 6" key="1">
    <citation type="journal article" date="2019" name="Emerg. Microbes Infect.">
        <title>Comprehensive subspecies identification of 175 nontuberculous mycobacteria species based on 7547 genomic profiles.</title>
        <authorList>
            <person name="Matsumoto Y."/>
            <person name="Kinjo T."/>
            <person name="Motooka D."/>
            <person name="Nabeya D."/>
            <person name="Jung N."/>
            <person name="Uechi K."/>
            <person name="Horii T."/>
            <person name="Iida T."/>
            <person name="Fujita J."/>
            <person name="Nakamura S."/>
        </authorList>
    </citation>
    <scope>NUCLEOTIDE SEQUENCE [LARGE SCALE GENOMIC DNA]</scope>
    <source>
        <strain evidence="5 6">JCM 17783</strain>
    </source>
</reference>
<sequence>MRVIGIAAAAAIALAPFSVLATAAGVAQAAPVAQYRIPTGPTLPTPTDYRDAGADPTGHSANSSAPEYNSDGHAEEDTSPSWWPSALHYGVLMTAVGLAAWAIGLSSHRAAGTPRIRPRPERRRAPSAASTVRPAPAFPTIDPPDSETKRRVLVEAAHRCAIPTCRRPTTEIAHIVSESQRRGESFENLITLCPDCQEKEIDPRSIRMYKRNLGILNSRYSDFERRLFDQIAETGRTSFVVQAGLEIPLLHAVNDGILKQVELSPVPAQRGEPIQYRYEVVDAGLDFVGRYMRGEDIS</sequence>
<feature type="region of interest" description="Disordered" evidence="1">
    <location>
        <begin position="36"/>
        <end position="79"/>
    </location>
</feature>
<dbReference type="RefSeq" id="WP_163791057.1">
    <property type="nucleotide sequence ID" value="NZ_AP022587.1"/>
</dbReference>
<keyword evidence="2" id="KW-1133">Transmembrane helix</keyword>
<dbReference type="InterPro" id="IPR002711">
    <property type="entry name" value="HNH"/>
</dbReference>
<dbReference type="InterPro" id="IPR003615">
    <property type="entry name" value="HNH_nuc"/>
</dbReference>
<feature type="chain" id="PRO_5038842470" description="HNH nuclease domain-containing protein" evidence="3">
    <location>
        <begin position="24"/>
        <end position="298"/>
    </location>
</feature>
<evidence type="ECO:0000313" key="6">
    <source>
        <dbReference type="Proteomes" id="UP000467130"/>
    </source>
</evidence>
<dbReference type="Pfam" id="PF01844">
    <property type="entry name" value="HNH"/>
    <property type="match status" value="1"/>
</dbReference>
<evidence type="ECO:0000256" key="2">
    <source>
        <dbReference type="SAM" id="Phobius"/>
    </source>
</evidence>
<keyword evidence="3" id="KW-0732">Signal</keyword>
<accession>A0A7I7QAS1</accession>
<dbReference type="CDD" id="cd00085">
    <property type="entry name" value="HNHc"/>
    <property type="match status" value="1"/>
</dbReference>
<feature type="region of interest" description="Disordered" evidence="1">
    <location>
        <begin position="111"/>
        <end position="147"/>
    </location>
</feature>
<evidence type="ECO:0000256" key="3">
    <source>
        <dbReference type="SAM" id="SignalP"/>
    </source>
</evidence>
<dbReference type="EMBL" id="AP022587">
    <property type="protein sequence ID" value="BBY23261.1"/>
    <property type="molecule type" value="Genomic_DNA"/>
</dbReference>
<feature type="signal peptide" evidence="3">
    <location>
        <begin position="1"/>
        <end position="23"/>
    </location>
</feature>
<dbReference type="KEGG" id="msto:MSTO_34660"/>
<evidence type="ECO:0000259" key="4">
    <source>
        <dbReference type="SMART" id="SM00507"/>
    </source>
</evidence>
<feature type="transmembrane region" description="Helical" evidence="2">
    <location>
        <begin position="86"/>
        <end position="105"/>
    </location>
</feature>
<proteinExistence type="predicted"/>
<feature type="domain" description="HNH nuclease" evidence="4">
    <location>
        <begin position="148"/>
        <end position="198"/>
    </location>
</feature>
<dbReference type="Proteomes" id="UP000467130">
    <property type="component" value="Chromosome"/>
</dbReference>
<keyword evidence="2" id="KW-0812">Transmembrane</keyword>
<dbReference type="AlphaFoldDB" id="A0A7I7QAS1"/>
<organism evidence="5 6">
    <name type="scientific">Mycobacterium stomatepiae</name>
    <dbReference type="NCBI Taxonomy" id="470076"/>
    <lineage>
        <taxon>Bacteria</taxon>
        <taxon>Bacillati</taxon>
        <taxon>Actinomycetota</taxon>
        <taxon>Actinomycetes</taxon>
        <taxon>Mycobacteriales</taxon>
        <taxon>Mycobacteriaceae</taxon>
        <taxon>Mycobacterium</taxon>
        <taxon>Mycobacterium simiae complex</taxon>
    </lineage>
</organism>
<dbReference type="GO" id="GO:0004519">
    <property type="term" value="F:endonuclease activity"/>
    <property type="evidence" value="ECO:0007669"/>
    <property type="project" value="InterPro"/>
</dbReference>
<gene>
    <name evidence="5" type="ORF">MSTO_34660</name>
</gene>
<evidence type="ECO:0000256" key="1">
    <source>
        <dbReference type="SAM" id="MobiDB-lite"/>
    </source>
</evidence>
<evidence type="ECO:0000313" key="5">
    <source>
        <dbReference type="EMBL" id="BBY23261.1"/>
    </source>
</evidence>
<dbReference type="SMART" id="SM00507">
    <property type="entry name" value="HNHc"/>
    <property type="match status" value="1"/>
</dbReference>
<protein>
    <recommendedName>
        <fullName evidence="4">HNH nuclease domain-containing protein</fullName>
    </recommendedName>
</protein>